<keyword evidence="6 9" id="KW-0560">Oxidoreductase</keyword>
<dbReference type="SUPFAM" id="SSF51412">
    <property type="entry name" value="Inosine monophosphate dehydrogenase (IMPDH)"/>
    <property type="match status" value="1"/>
</dbReference>
<dbReference type="InterPro" id="IPR000644">
    <property type="entry name" value="CBS_dom"/>
</dbReference>
<dbReference type="Gene3D" id="3.20.20.70">
    <property type="entry name" value="Aldolase class I"/>
    <property type="match status" value="1"/>
</dbReference>
<dbReference type="NCBIfam" id="TIGR01302">
    <property type="entry name" value="IMP_dehydrog"/>
    <property type="match status" value="1"/>
</dbReference>
<dbReference type="PROSITE" id="PS51371">
    <property type="entry name" value="CBS"/>
    <property type="match status" value="2"/>
</dbReference>
<keyword evidence="5" id="KW-0630">Potassium</keyword>
<evidence type="ECO:0000256" key="2">
    <source>
        <dbReference type="ARBA" id="ARBA00011881"/>
    </source>
</evidence>
<dbReference type="PIRSF" id="PIRSF000130">
    <property type="entry name" value="IMPDH"/>
    <property type="match status" value="1"/>
</dbReference>
<gene>
    <name evidence="9" type="ORF">MGWOODY_Mmi52</name>
</gene>
<dbReference type="PANTHER" id="PTHR11911:SF111">
    <property type="entry name" value="INOSINE-5'-MONOPHOSPHATE DEHYDROGENASE"/>
    <property type="match status" value="1"/>
</dbReference>
<dbReference type="HAMAP" id="MF_01964">
    <property type="entry name" value="IMPDH"/>
    <property type="match status" value="1"/>
</dbReference>
<protein>
    <submittedName>
        <fullName evidence="9">Inosine-5'-monophosphate dehydrogenase</fullName>
        <ecNumber evidence="9">1.1.1.205</ecNumber>
    </submittedName>
</protein>
<evidence type="ECO:0000256" key="5">
    <source>
        <dbReference type="ARBA" id="ARBA00022958"/>
    </source>
</evidence>
<accession>A0A170QDR3</accession>
<evidence type="ECO:0000256" key="7">
    <source>
        <dbReference type="ARBA" id="ARBA00023122"/>
    </source>
</evidence>
<dbReference type="GO" id="GO:0006183">
    <property type="term" value="P:GTP biosynthetic process"/>
    <property type="evidence" value="ECO:0007669"/>
    <property type="project" value="TreeGrafter"/>
</dbReference>
<dbReference type="InterPro" id="IPR001093">
    <property type="entry name" value="IMP_DH_GMPRt"/>
</dbReference>
<dbReference type="InterPro" id="IPR013785">
    <property type="entry name" value="Aldolase_TIM"/>
</dbReference>
<proteinExistence type="inferred from homology"/>
<reference evidence="9" key="1">
    <citation type="submission" date="2015-10" db="EMBL/GenBank/DDBJ databases">
        <authorList>
            <person name="Gilbert D.G."/>
        </authorList>
    </citation>
    <scope>NUCLEOTIDE SEQUENCE</scope>
</reference>
<dbReference type="GO" id="GO:0046872">
    <property type="term" value="F:metal ion binding"/>
    <property type="evidence" value="ECO:0007669"/>
    <property type="project" value="UniProtKB-KW"/>
</dbReference>
<sequence>MMKNRPPFIQALTFDDVLLVPQESNVLPRDVGLQTRLTNNITMNIPILSAAMDTVTESDMAVALAREGGIGIIHKNLSIENQVVMVDRVKRSESGMIVNPVTLSADKTIRDAKDVMANYHISGLPVVEKGKLIGIITNRDIRFETNDSLSIRDRMTVEKLITVPQGTTLDEAKKVLQEHRIEKLLVVDKKGNLAGLITVKDIQKKEDFPNACKDENGRLRVGAGIGVNEDAKERAQALADAEVDVIVIDTAHGHSASVLKFVKNIKKSVGNTQIIAGNVATASGTKALIDAGVDCVKVGIGAGASCTTRVVAGVGMPQLSGVMDCVDEANNHNIPVIADGGIRYSGDLAKAIAAGAEVVMMGSVLAGMDESPGEFILYEGRQYKSYRGMGSLGAMQQGSGDRYFQEGAEATKLVPEGIEGMVPYRGSVRNTIHQLMGGLRSSMGYCGAKNIKDFHRKAEFIQTTAAGVKESHPHEVKIMKEAPNYQVSDS</sequence>
<evidence type="ECO:0000259" key="8">
    <source>
        <dbReference type="PROSITE" id="PS51371"/>
    </source>
</evidence>
<dbReference type="FunFam" id="3.20.20.70:FF:000003">
    <property type="entry name" value="GMP reductase"/>
    <property type="match status" value="1"/>
</dbReference>
<comment type="subunit">
    <text evidence="2">Homotetramer.</text>
</comment>
<name>A0A170QDR3_9ZZZZ</name>
<feature type="domain" description="CBS" evidence="8">
    <location>
        <begin position="96"/>
        <end position="151"/>
    </location>
</feature>
<dbReference type="CDD" id="cd04601">
    <property type="entry name" value="CBS_pair_IMPDH"/>
    <property type="match status" value="1"/>
</dbReference>
<dbReference type="Pfam" id="PF00478">
    <property type="entry name" value="IMPDH"/>
    <property type="match status" value="1"/>
</dbReference>
<dbReference type="SMART" id="SM01240">
    <property type="entry name" value="IMPDH"/>
    <property type="match status" value="1"/>
</dbReference>
<evidence type="ECO:0000256" key="3">
    <source>
        <dbReference type="ARBA" id="ARBA00022723"/>
    </source>
</evidence>
<dbReference type="InterPro" id="IPR046342">
    <property type="entry name" value="CBS_dom_sf"/>
</dbReference>
<feature type="domain" description="CBS" evidence="8">
    <location>
        <begin position="155"/>
        <end position="215"/>
    </location>
</feature>
<comment type="similarity">
    <text evidence="1">Belongs to the IMPDH/GMPR family.</text>
</comment>
<dbReference type="Pfam" id="PF00571">
    <property type="entry name" value="CBS"/>
    <property type="match status" value="2"/>
</dbReference>
<dbReference type="InterPro" id="IPR005990">
    <property type="entry name" value="IMP_DH"/>
</dbReference>
<dbReference type="SMART" id="SM00116">
    <property type="entry name" value="CBS"/>
    <property type="match status" value="2"/>
</dbReference>
<organism evidence="9">
    <name type="scientific">hydrothermal vent metagenome</name>
    <dbReference type="NCBI Taxonomy" id="652676"/>
    <lineage>
        <taxon>unclassified sequences</taxon>
        <taxon>metagenomes</taxon>
        <taxon>ecological metagenomes</taxon>
    </lineage>
</organism>
<dbReference type="SUPFAM" id="SSF54631">
    <property type="entry name" value="CBS-domain pair"/>
    <property type="match status" value="1"/>
</dbReference>
<dbReference type="AlphaFoldDB" id="A0A170QDR3"/>
<dbReference type="GO" id="GO:0003938">
    <property type="term" value="F:IMP dehydrogenase activity"/>
    <property type="evidence" value="ECO:0007669"/>
    <property type="project" value="UniProtKB-EC"/>
</dbReference>
<evidence type="ECO:0000256" key="1">
    <source>
        <dbReference type="ARBA" id="ARBA00005502"/>
    </source>
</evidence>
<keyword evidence="4" id="KW-0677">Repeat</keyword>
<dbReference type="EC" id="1.1.1.205" evidence="9"/>
<dbReference type="CDD" id="cd00381">
    <property type="entry name" value="IMPDH"/>
    <property type="match status" value="1"/>
</dbReference>
<dbReference type="PANTHER" id="PTHR11911">
    <property type="entry name" value="INOSINE-5-MONOPHOSPHATE DEHYDROGENASE RELATED"/>
    <property type="match status" value="1"/>
</dbReference>
<evidence type="ECO:0000256" key="6">
    <source>
        <dbReference type="ARBA" id="ARBA00023002"/>
    </source>
</evidence>
<evidence type="ECO:0000313" key="9">
    <source>
        <dbReference type="EMBL" id="CUV10747.1"/>
    </source>
</evidence>
<evidence type="ECO:0000256" key="4">
    <source>
        <dbReference type="ARBA" id="ARBA00022737"/>
    </source>
</evidence>
<keyword evidence="7" id="KW-0129">CBS domain</keyword>
<keyword evidence="3" id="KW-0479">Metal-binding</keyword>
<dbReference type="EMBL" id="FAXC01000483">
    <property type="protein sequence ID" value="CUV10747.1"/>
    <property type="molecule type" value="Genomic_DNA"/>
</dbReference>